<dbReference type="PATRIC" id="fig|1095750.3.peg.1273"/>
<feature type="domain" description="PepSY" evidence="3">
    <location>
        <begin position="294"/>
        <end position="354"/>
    </location>
</feature>
<proteinExistence type="predicted"/>
<dbReference type="EMBL" id="AJGH01000060">
    <property type="protein sequence ID" value="EIC95944.1"/>
    <property type="molecule type" value="Genomic_DNA"/>
</dbReference>
<dbReference type="eggNOG" id="COG3212">
    <property type="taxonomic scope" value="Bacteria"/>
</dbReference>
<gene>
    <name evidence="5" type="ORF">HMPREF9970_2716</name>
</gene>
<protein>
    <submittedName>
        <fullName evidence="5">Peptidase propeptide and YpeB domain protein</fullName>
    </submittedName>
</protein>
<evidence type="ECO:0000259" key="4">
    <source>
        <dbReference type="Pfam" id="PF23750"/>
    </source>
</evidence>
<evidence type="ECO:0000313" key="6">
    <source>
        <dbReference type="Proteomes" id="UP000005039"/>
    </source>
</evidence>
<dbReference type="Pfam" id="PF23750">
    <property type="entry name" value="RsgI_M"/>
    <property type="match status" value="1"/>
</dbReference>
<dbReference type="InterPro" id="IPR025711">
    <property type="entry name" value="PepSY"/>
</dbReference>
<dbReference type="Pfam" id="PF03413">
    <property type="entry name" value="PepSY"/>
    <property type="match status" value="2"/>
</dbReference>
<dbReference type="Proteomes" id="UP000005039">
    <property type="component" value="Unassembled WGS sequence"/>
</dbReference>
<keyword evidence="2" id="KW-1133">Transmembrane helix</keyword>
<feature type="transmembrane region" description="Helical" evidence="2">
    <location>
        <begin position="56"/>
        <end position="78"/>
    </location>
</feature>
<dbReference type="InterPro" id="IPR055431">
    <property type="entry name" value="RsgI_M"/>
</dbReference>
<evidence type="ECO:0000313" key="5">
    <source>
        <dbReference type="EMBL" id="EIC95944.1"/>
    </source>
</evidence>
<comment type="caution">
    <text evidence="5">The sequence shown here is derived from an EMBL/GenBank/DDBJ whole genome shotgun (WGS) entry which is preliminary data.</text>
</comment>
<feature type="region of interest" description="Disordered" evidence="1">
    <location>
        <begin position="367"/>
        <end position="453"/>
    </location>
</feature>
<organism evidence="5 6">
    <name type="scientific">Lachnoanaerobaculum saburreum F0468</name>
    <dbReference type="NCBI Taxonomy" id="1095750"/>
    <lineage>
        <taxon>Bacteria</taxon>
        <taxon>Bacillati</taxon>
        <taxon>Bacillota</taxon>
        <taxon>Clostridia</taxon>
        <taxon>Lachnospirales</taxon>
        <taxon>Lachnospiraceae</taxon>
        <taxon>Lachnoanaerobaculum</taxon>
    </lineage>
</organism>
<dbReference type="OrthoDB" id="2236551at2"/>
<feature type="domain" description="PepSY" evidence="3">
    <location>
        <begin position="452"/>
        <end position="511"/>
    </location>
</feature>
<name>I0R8D6_9FIRM</name>
<reference evidence="5 6" key="1">
    <citation type="submission" date="2012-03" db="EMBL/GenBank/DDBJ databases">
        <authorList>
            <person name="Durkin A.S."/>
            <person name="McCorrison J."/>
            <person name="Torralba M."/>
            <person name="Gillis M."/>
            <person name="Methe B."/>
            <person name="Sutton G."/>
            <person name="Nelson K.E."/>
        </authorList>
    </citation>
    <scope>NUCLEOTIDE SEQUENCE [LARGE SCALE GENOMIC DNA]</scope>
    <source>
        <strain evidence="5 6">F0468</strain>
    </source>
</reference>
<sequence>MKREDIERKLDAAVSGMIPKDMFDRISENIVSANPERIERVVKKEKKKNFNIFSRSFMGVAAAACILLVAGIIGVPYYGNNFVPDSHVDIDVNPGVEIVTNKKNKVLNVQSTNKDGADVIDNMDLKNTELKVAVNALIGSMVQKGYIVNNNTGILVTVRNDNPEKANKVKEEILYDINFALYTNDVQANVMNQTFKNNADANKFARENNISIGKAVFVLNLAAKDSSLDAKELAKMKVTDIANLVAKKGIDIRDIVDYDDDDSIWENIADAIEDIDEDAGISMKDTADAGNKQIGIEAAKQIALADAKVALKDVTFIKAELDNEDGRAVYEIEFYSGNVEYDYDIDALSGEIISNDFDIEDYSIPTQSTAAPQQTAAAPAPIQSQTAAPTEAPTQSAAPTPAPTQPQTVAPTPAPTQPQTAAPTPAPIQPQTVAPTPAPTEAPTQPAAPSTISADRAKQIALSHAGVGGASFIKAELDTDDGVQVYEIEFKVGNVEYEYDINAISGEIISSKSEVDD</sequence>
<feature type="domain" description="Anti-sigma factor RsgI-like middle" evidence="4">
    <location>
        <begin position="87"/>
        <end position="217"/>
    </location>
</feature>
<dbReference type="AlphaFoldDB" id="I0R8D6"/>
<accession>I0R8D6</accession>
<keyword evidence="2" id="KW-0472">Membrane</keyword>
<dbReference type="Gene3D" id="3.10.450.40">
    <property type="match status" value="2"/>
</dbReference>
<evidence type="ECO:0000256" key="1">
    <source>
        <dbReference type="SAM" id="MobiDB-lite"/>
    </source>
</evidence>
<evidence type="ECO:0000259" key="3">
    <source>
        <dbReference type="Pfam" id="PF03413"/>
    </source>
</evidence>
<feature type="compositionally biased region" description="Low complexity" evidence="1">
    <location>
        <begin position="367"/>
        <end position="451"/>
    </location>
</feature>
<keyword evidence="6" id="KW-1185">Reference proteome</keyword>
<dbReference type="RefSeq" id="WP_008753825.1">
    <property type="nucleotide sequence ID" value="NZ_AJGH01000060.1"/>
</dbReference>
<keyword evidence="2" id="KW-0812">Transmembrane</keyword>
<evidence type="ECO:0000256" key="2">
    <source>
        <dbReference type="SAM" id="Phobius"/>
    </source>
</evidence>